<evidence type="ECO:0000256" key="1">
    <source>
        <dbReference type="ARBA" id="ARBA00005436"/>
    </source>
</evidence>
<dbReference type="OMA" id="SQETACV"/>
<name>G0QTQ2_ICHMU</name>
<dbReference type="FunFam" id="1.10.10.1410:FF:000002">
    <property type="entry name" value="60S acidic ribosomal protein P2"/>
    <property type="match status" value="1"/>
</dbReference>
<dbReference type="eggNOG" id="ENOG502R2YA">
    <property type="taxonomic scope" value="Eukaryota"/>
</dbReference>
<dbReference type="InterPro" id="IPR038716">
    <property type="entry name" value="P1/P2_N_sf"/>
</dbReference>
<dbReference type="AlphaFoldDB" id="G0QTQ2"/>
<feature type="compositionally biased region" description="Acidic residues" evidence="4">
    <location>
        <begin position="97"/>
        <end position="108"/>
    </location>
</feature>
<dbReference type="Proteomes" id="UP000008983">
    <property type="component" value="Unassembled WGS sequence"/>
</dbReference>
<dbReference type="OrthoDB" id="267775at2759"/>
<dbReference type="STRING" id="857967.G0QTQ2"/>
<proteinExistence type="inferred from homology"/>
<gene>
    <name evidence="5" type="ORF">IMG5_110500</name>
</gene>
<feature type="compositionally biased region" description="Low complexity" evidence="4">
    <location>
        <begin position="67"/>
        <end position="83"/>
    </location>
</feature>
<dbReference type="EMBL" id="GL983869">
    <property type="protein sequence ID" value="EGR31401.1"/>
    <property type="molecule type" value="Genomic_DNA"/>
</dbReference>
<keyword evidence="2" id="KW-0689">Ribosomal protein</keyword>
<comment type="similarity">
    <text evidence="1">Belongs to the eukaryotic ribosomal protein P1/P2 family.</text>
</comment>
<evidence type="ECO:0008006" key="7">
    <source>
        <dbReference type="Google" id="ProtNLM"/>
    </source>
</evidence>
<dbReference type="GO" id="GO:0005840">
    <property type="term" value="C:ribosome"/>
    <property type="evidence" value="ECO:0007669"/>
    <property type="project" value="UniProtKB-KW"/>
</dbReference>
<dbReference type="GeneID" id="14907541"/>
<dbReference type="Pfam" id="PF00428">
    <property type="entry name" value="Ribosomal_60s"/>
    <property type="match status" value="1"/>
</dbReference>
<feature type="compositionally biased region" description="Basic and acidic residues" evidence="4">
    <location>
        <begin position="84"/>
        <end position="96"/>
    </location>
</feature>
<dbReference type="RefSeq" id="XP_004034887.1">
    <property type="nucleotide sequence ID" value="XM_004034839.1"/>
</dbReference>
<protein>
    <recommendedName>
        <fullName evidence="7">60S acidic ribosomal protein P1</fullName>
    </recommendedName>
</protein>
<evidence type="ECO:0000256" key="4">
    <source>
        <dbReference type="SAM" id="MobiDB-lite"/>
    </source>
</evidence>
<evidence type="ECO:0000313" key="5">
    <source>
        <dbReference type="EMBL" id="EGR31401.1"/>
    </source>
</evidence>
<feature type="region of interest" description="Disordered" evidence="4">
    <location>
        <begin position="60"/>
        <end position="108"/>
    </location>
</feature>
<dbReference type="Gene3D" id="1.10.10.1410">
    <property type="match status" value="1"/>
</dbReference>
<organism evidence="5 6">
    <name type="scientific">Ichthyophthirius multifiliis</name>
    <name type="common">White spot disease agent</name>
    <name type="synonym">Ich</name>
    <dbReference type="NCBI Taxonomy" id="5932"/>
    <lineage>
        <taxon>Eukaryota</taxon>
        <taxon>Sar</taxon>
        <taxon>Alveolata</taxon>
        <taxon>Ciliophora</taxon>
        <taxon>Intramacronucleata</taxon>
        <taxon>Oligohymenophorea</taxon>
        <taxon>Hymenostomatida</taxon>
        <taxon>Ophryoglenina</taxon>
        <taxon>Ichthyophthirius</taxon>
    </lineage>
</organism>
<evidence type="ECO:0000313" key="6">
    <source>
        <dbReference type="Proteomes" id="UP000008983"/>
    </source>
</evidence>
<keyword evidence="6" id="KW-1185">Reference proteome</keyword>
<evidence type="ECO:0000256" key="2">
    <source>
        <dbReference type="ARBA" id="ARBA00022980"/>
    </source>
</evidence>
<accession>G0QTQ2</accession>
<reference evidence="5 6" key="1">
    <citation type="submission" date="2011-07" db="EMBL/GenBank/DDBJ databases">
        <authorList>
            <person name="Coyne R."/>
            <person name="Brami D."/>
            <person name="Johnson J."/>
            <person name="Hostetler J."/>
            <person name="Hannick L."/>
            <person name="Clark T."/>
            <person name="Cassidy-Hanley D."/>
            <person name="Inman J."/>
        </authorList>
    </citation>
    <scope>NUCLEOTIDE SEQUENCE [LARGE SCALE GENOMIC DNA]</scope>
    <source>
        <strain evidence="5 6">G5</strain>
    </source>
</reference>
<evidence type="ECO:0000256" key="3">
    <source>
        <dbReference type="ARBA" id="ARBA00023274"/>
    </source>
</evidence>
<sequence length="108" mass="11409">MNSEQLAYAYATLLLVDAEKETSAENIEKVLKAANLKVNASQNAAFQRLFAHTPASKLVPQLGGGVASSAPTQSAQASAPAKAAAKEAPKEEPKKEEEEDYDMGDLFG</sequence>
<dbReference type="GO" id="GO:1990904">
    <property type="term" value="C:ribonucleoprotein complex"/>
    <property type="evidence" value="ECO:0007669"/>
    <property type="project" value="UniProtKB-KW"/>
</dbReference>
<keyword evidence="3" id="KW-0687">Ribonucleoprotein</keyword>
<dbReference type="InParanoid" id="G0QTQ2"/>